<dbReference type="Pfam" id="PF04266">
    <property type="entry name" value="ASCH"/>
    <property type="match status" value="1"/>
</dbReference>
<accession>A0A0R1RJT6</accession>
<gene>
    <name evidence="2" type="ORF">FD35_GL002521</name>
</gene>
<dbReference type="STRING" id="1114972.FD35_GL002521"/>
<feature type="domain" description="ASCH" evidence="1">
    <location>
        <begin position="29"/>
        <end position="147"/>
    </location>
</feature>
<dbReference type="InterPro" id="IPR009326">
    <property type="entry name" value="DUF984"/>
</dbReference>
<dbReference type="PANTHER" id="PTHR39203:SF1">
    <property type="entry name" value="CYTOPLASMIC PROTEIN"/>
    <property type="match status" value="1"/>
</dbReference>
<dbReference type="InterPro" id="IPR015947">
    <property type="entry name" value="PUA-like_sf"/>
</dbReference>
<dbReference type="RefSeq" id="WP_017260580.1">
    <property type="nucleotide sequence ID" value="NZ_AUAW01000007.1"/>
</dbReference>
<comment type="caution">
    <text evidence="2">The sequence shown here is derived from an EMBL/GenBank/DDBJ whole genome shotgun (WGS) entry which is preliminary data.</text>
</comment>
<reference evidence="2 3" key="1">
    <citation type="journal article" date="2015" name="Genome Announc.">
        <title>Expanding the biotechnology potential of lactobacilli through comparative genomics of 213 strains and associated genera.</title>
        <authorList>
            <person name="Sun Z."/>
            <person name="Harris H.M."/>
            <person name="McCann A."/>
            <person name="Guo C."/>
            <person name="Argimon S."/>
            <person name="Zhang W."/>
            <person name="Yang X."/>
            <person name="Jeffery I.B."/>
            <person name="Cooney J.C."/>
            <person name="Kagawa T.F."/>
            <person name="Liu W."/>
            <person name="Song Y."/>
            <person name="Salvetti E."/>
            <person name="Wrobel A."/>
            <person name="Rasinkangas P."/>
            <person name="Parkhill J."/>
            <person name="Rea M.C."/>
            <person name="O'Sullivan O."/>
            <person name="Ritari J."/>
            <person name="Douillard F.P."/>
            <person name="Paul Ross R."/>
            <person name="Yang R."/>
            <person name="Briner A.E."/>
            <person name="Felis G.E."/>
            <person name="de Vos W.M."/>
            <person name="Barrangou R."/>
            <person name="Klaenhammer T.R."/>
            <person name="Caufield P.W."/>
            <person name="Cui Y."/>
            <person name="Zhang H."/>
            <person name="O'Toole P.W."/>
        </authorList>
    </citation>
    <scope>NUCLEOTIDE SEQUENCE [LARGE SCALE GENOMIC DNA]</scope>
    <source>
        <strain evidence="2 3">DSM 15814</strain>
    </source>
</reference>
<proteinExistence type="predicted"/>
<dbReference type="PIRSF" id="PIRSF021320">
    <property type="entry name" value="DUF984"/>
    <property type="match status" value="1"/>
</dbReference>
<dbReference type="InterPro" id="IPR007374">
    <property type="entry name" value="ASCH_domain"/>
</dbReference>
<dbReference type="PANTHER" id="PTHR39203">
    <property type="entry name" value="CYTOPLASMIC PROTEIN-RELATED"/>
    <property type="match status" value="1"/>
</dbReference>
<evidence type="ECO:0000313" key="2">
    <source>
        <dbReference type="EMBL" id="KRL55066.1"/>
    </source>
</evidence>
<protein>
    <recommendedName>
        <fullName evidence="1">ASCH domain-containing protein</fullName>
    </recommendedName>
</protein>
<name>A0A0R1RJT6_9LACO</name>
<dbReference type="CDD" id="cd06553">
    <property type="entry name" value="ASCH_Ef3133_like"/>
    <property type="match status" value="1"/>
</dbReference>
<dbReference type="eggNOG" id="COG4405">
    <property type="taxonomic scope" value="Bacteria"/>
</dbReference>
<dbReference type="Proteomes" id="UP000051999">
    <property type="component" value="Unassembled WGS sequence"/>
</dbReference>
<dbReference type="SMART" id="SM01022">
    <property type="entry name" value="ASCH"/>
    <property type="match status" value="1"/>
</dbReference>
<dbReference type="AlphaFoldDB" id="A0A0R1RJT6"/>
<dbReference type="PATRIC" id="fig|1114972.6.peg.2585"/>
<dbReference type="SUPFAM" id="SSF88697">
    <property type="entry name" value="PUA domain-like"/>
    <property type="match status" value="1"/>
</dbReference>
<sequence>MKQTSTTVKKFWQAYCQSIGRQLPQPDAWSFGMTTSMANELADLVVKSKKTATTSAFIEGEAVTQVGDYDIILNGDNQPVAIIQNVVSEIMPYQQVSAEHAYHEGEGDRTLAYWRRVHEAFFREEGAQDHYQFSNQLLMSCEVFELRATQASLADNLEANE</sequence>
<dbReference type="EMBL" id="AZFF01000007">
    <property type="protein sequence ID" value="KRL55066.1"/>
    <property type="molecule type" value="Genomic_DNA"/>
</dbReference>
<evidence type="ECO:0000313" key="3">
    <source>
        <dbReference type="Proteomes" id="UP000051999"/>
    </source>
</evidence>
<keyword evidence="3" id="KW-1185">Reference proteome</keyword>
<dbReference type="OrthoDB" id="9807542at2"/>
<dbReference type="Gene3D" id="3.10.400.10">
    <property type="entry name" value="Sulfate adenylyltransferase"/>
    <property type="match status" value="1"/>
</dbReference>
<evidence type="ECO:0000259" key="1">
    <source>
        <dbReference type="SMART" id="SM01022"/>
    </source>
</evidence>
<organism evidence="2 3">
    <name type="scientific">Furfurilactobacillus rossiae DSM 15814</name>
    <dbReference type="NCBI Taxonomy" id="1114972"/>
    <lineage>
        <taxon>Bacteria</taxon>
        <taxon>Bacillati</taxon>
        <taxon>Bacillota</taxon>
        <taxon>Bacilli</taxon>
        <taxon>Lactobacillales</taxon>
        <taxon>Lactobacillaceae</taxon>
        <taxon>Furfurilactobacillus</taxon>
    </lineage>
</organism>